<dbReference type="CDD" id="cd00086">
    <property type="entry name" value="homeodomain"/>
    <property type="match status" value="1"/>
</dbReference>
<dbReference type="AlphaFoldDB" id="A0A507EMP8"/>
<evidence type="ECO:0000313" key="10">
    <source>
        <dbReference type="Proteomes" id="UP000320333"/>
    </source>
</evidence>
<dbReference type="SMART" id="SM00389">
    <property type="entry name" value="HOX"/>
    <property type="match status" value="1"/>
</dbReference>
<evidence type="ECO:0000256" key="5">
    <source>
        <dbReference type="PROSITE-ProRule" id="PRU00108"/>
    </source>
</evidence>
<comment type="caution">
    <text evidence="9">The sequence shown here is derived from an EMBL/GenBank/DDBJ whole genome shotgun (WGS) entry which is preliminary data.</text>
</comment>
<dbReference type="InterPro" id="IPR001356">
    <property type="entry name" value="HD"/>
</dbReference>
<organism evidence="9 10">
    <name type="scientific">Chytriomyces confervae</name>
    <dbReference type="NCBI Taxonomy" id="246404"/>
    <lineage>
        <taxon>Eukaryota</taxon>
        <taxon>Fungi</taxon>
        <taxon>Fungi incertae sedis</taxon>
        <taxon>Chytridiomycota</taxon>
        <taxon>Chytridiomycota incertae sedis</taxon>
        <taxon>Chytridiomycetes</taxon>
        <taxon>Chytridiales</taxon>
        <taxon>Chytriomycetaceae</taxon>
        <taxon>Chytriomyces</taxon>
    </lineage>
</organism>
<dbReference type="Proteomes" id="UP000320333">
    <property type="component" value="Unassembled WGS sequence"/>
</dbReference>
<reference evidence="9 10" key="1">
    <citation type="journal article" date="2019" name="Sci. Rep.">
        <title>Comparative genomics of chytrid fungi reveal insights into the obligate biotrophic and pathogenic lifestyle of Synchytrium endobioticum.</title>
        <authorList>
            <person name="van de Vossenberg B.T.L.H."/>
            <person name="Warris S."/>
            <person name="Nguyen H.D.T."/>
            <person name="van Gent-Pelzer M.P.E."/>
            <person name="Joly D.L."/>
            <person name="van de Geest H.C."/>
            <person name="Bonants P.J.M."/>
            <person name="Smith D.S."/>
            <person name="Levesque C.A."/>
            <person name="van der Lee T.A.J."/>
        </authorList>
    </citation>
    <scope>NUCLEOTIDE SEQUENCE [LARGE SCALE GENOMIC DNA]</scope>
    <source>
        <strain evidence="9 10">CBS 675.73</strain>
    </source>
</reference>
<feature type="region of interest" description="Disordered" evidence="7">
    <location>
        <begin position="386"/>
        <end position="415"/>
    </location>
</feature>
<evidence type="ECO:0000313" key="9">
    <source>
        <dbReference type="EMBL" id="TPX64510.1"/>
    </source>
</evidence>
<dbReference type="GO" id="GO:0005634">
    <property type="term" value="C:nucleus"/>
    <property type="evidence" value="ECO:0007669"/>
    <property type="project" value="UniProtKB-SubCell"/>
</dbReference>
<dbReference type="Gene3D" id="1.10.10.60">
    <property type="entry name" value="Homeodomain-like"/>
    <property type="match status" value="1"/>
</dbReference>
<evidence type="ECO:0000256" key="4">
    <source>
        <dbReference type="ARBA" id="ARBA00023242"/>
    </source>
</evidence>
<dbReference type="InterPro" id="IPR009057">
    <property type="entry name" value="Homeodomain-like_sf"/>
</dbReference>
<gene>
    <name evidence="9" type="ORF">CcCBS67573_g08385</name>
</gene>
<name>A0A507EMP8_9FUNG</name>
<sequence length="436" mass="47855">MLHFAATTHPAAASEDSSNALDTDPTLSYLLDRRFSLPNATAFPNSTTSQLIPSQQQQQQQAFLKPLSSSTHSNMSRRMSLPASNFLYQQPSFADMLHGPSPLGNNTSNTASLMESFETFHQTSASLMMMLQNEDPNITLGSINTTSQFSTPASSHPSTPVCSFESAFNELLFESGQPPLPPISVTNVRGRSMSLSAFEHARQRFFVPQTEFAFKQPQQPLFDARSSNSFLEHQKGLAKYAQFAFPAPAPTAPALVPATIAEAESPTLEGVPHALFSFSNEPRSNPTSPESPMTHMQPQNSLTPTVLDLMKQGETGAKAQKFKPTEAQLSTLVGVFEKNPFPSAALRSHLAEVLQIQPKQVRFWFQNRRATYKINGVYVIKPKKASARKSSDACETPAPEHASVGEHEPDLAPVSSENPYFFVERARRNSLPNLTI</sequence>
<comment type="subcellular location">
    <subcellularLocation>
        <location evidence="1 5 6">Nucleus</location>
    </subcellularLocation>
</comment>
<dbReference type="GO" id="GO:0000977">
    <property type="term" value="F:RNA polymerase II transcription regulatory region sequence-specific DNA binding"/>
    <property type="evidence" value="ECO:0007669"/>
    <property type="project" value="TreeGrafter"/>
</dbReference>
<dbReference type="PANTHER" id="PTHR46123:SF4">
    <property type="entry name" value="MIX-TYPE HOMEOBOX GENE 1-RELATED"/>
    <property type="match status" value="1"/>
</dbReference>
<keyword evidence="4 5" id="KW-0539">Nucleus</keyword>
<evidence type="ECO:0000256" key="2">
    <source>
        <dbReference type="ARBA" id="ARBA00023125"/>
    </source>
</evidence>
<dbReference type="EMBL" id="QEAP01000542">
    <property type="protein sequence ID" value="TPX64510.1"/>
    <property type="molecule type" value="Genomic_DNA"/>
</dbReference>
<dbReference type="STRING" id="246404.A0A507EMP8"/>
<dbReference type="Pfam" id="PF00046">
    <property type="entry name" value="Homeodomain"/>
    <property type="match status" value="1"/>
</dbReference>
<dbReference type="InterPro" id="IPR051306">
    <property type="entry name" value="Homeobox_regulator"/>
</dbReference>
<protein>
    <recommendedName>
        <fullName evidence="8">Homeobox domain-containing protein</fullName>
    </recommendedName>
</protein>
<evidence type="ECO:0000256" key="6">
    <source>
        <dbReference type="RuleBase" id="RU000682"/>
    </source>
</evidence>
<dbReference type="PROSITE" id="PS50071">
    <property type="entry name" value="HOMEOBOX_2"/>
    <property type="match status" value="1"/>
</dbReference>
<evidence type="ECO:0000256" key="1">
    <source>
        <dbReference type="ARBA" id="ARBA00004123"/>
    </source>
</evidence>
<keyword evidence="2 5" id="KW-0238">DNA-binding</keyword>
<dbReference type="PROSITE" id="PS00027">
    <property type="entry name" value="HOMEOBOX_1"/>
    <property type="match status" value="1"/>
</dbReference>
<keyword evidence="3 5" id="KW-0371">Homeobox</keyword>
<feature type="DNA-binding region" description="Homeobox" evidence="5">
    <location>
        <begin position="317"/>
        <end position="376"/>
    </location>
</feature>
<evidence type="ECO:0000259" key="8">
    <source>
        <dbReference type="PROSITE" id="PS50071"/>
    </source>
</evidence>
<keyword evidence="10" id="KW-1185">Reference proteome</keyword>
<dbReference type="GO" id="GO:0000981">
    <property type="term" value="F:DNA-binding transcription factor activity, RNA polymerase II-specific"/>
    <property type="evidence" value="ECO:0007669"/>
    <property type="project" value="InterPro"/>
</dbReference>
<evidence type="ECO:0000256" key="7">
    <source>
        <dbReference type="SAM" id="MobiDB-lite"/>
    </source>
</evidence>
<dbReference type="OrthoDB" id="2157776at2759"/>
<dbReference type="InterPro" id="IPR017970">
    <property type="entry name" value="Homeobox_CS"/>
</dbReference>
<dbReference type="SUPFAM" id="SSF46689">
    <property type="entry name" value="Homeodomain-like"/>
    <property type="match status" value="1"/>
</dbReference>
<feature type="domain" description="Homeobox" evidence="8">
    <location>
        <begin position="315"/>
        <end position="375"/>
    </location>
</feature>
<feature type="region of interest" description="Disordered" evidence="7">
    <location>
        <begin position="279"/>
        <end position="299"/>
    </location>
</feature>
<proteinExistence type="predicted"/>
<feature type="region of interest" description="Disordered" evidence="7">
    <location>
        <begin position="1"/>
        <end position="22"/>
    </location>
</feature>
<evidence type="ECO:0000256" key="3">
    <source>
        <dbReference type="ARBA" id="ARBA00023155"/>
    </source>
</evidence>
<accession>A0A507EMP8</accession>
<dbReference type="PANTHER" id="PTHR46123">
    <property type="entry name" value="MIX-TYPE HOMEOBOX GENE 1-RELATED"/>
    <property type="match status" value="1"/>
</dbReference>